<accession>A0ABT6Z8A2</accession>
<protein>
    <recommendedName>
        <fullName evidence="4">DUF4345 domain-containing protein</fullName>
    </recommendedName>
</protein>
<feature type="transmembrane region" description="Helical" evidence="1">
    <location>
        <begin position="52"/>
        <end position="72"/>
    </location>
</feature>
<name>A0ABT6Z8A2_9BACT</name>
<keyword evidence="1" id="KW-1133">Transmembrane helix</keyword>
<organism evidence="2 3">
    <name type="scientific">Flectobacillus rivi</name>
    <dbReference type="NCBI Taxonomy" id="2984209"/>
    <lineage>
        <taxon>Bacteria</taxon>
        <taxon>Pseudomonadati</taxon>
        <taxon>Bacteroidota</taxon>
        <taxon>Cytophagia</taxon>
        <taxon>Cytophagales</taxon>
        <taxon>Flectobacillaceae</taxon>
        <taxon>Flectobacillus</taxon>
    </lineage>
</organism>
<evidence type="ECO:0000256" key="1">
    <source>
        <dbReference type="SAM" id="Phobius"/>
    </source>
</evidence>
<dbReference type="EMBL" id="JASHIE010000020">
    <property type="protein sequence ID" value="MDI9877355.1"/>
    <property type="molecule type" value="Genomic_DNA"/>
</dbReference>
<evidence type="ECO:0000313" key="3">
    <source>
        <dbReference type="Proteomes" id="UP001225761"/>
    </source>
</evidence>
<evidence type="ECO:0008006" key="4">
    <source>
        <dbReference type="Google" id="ProtNLM"/>
    </source>
</evidence>
<dbReference type="Proteomes" id="UP001225761">
    <property type="component" value="Unassembled WGS sequence"/>
</dbReference>
<sequence>MTNQNLIIGIPTPVKIFTWILICAGSFFFYVYTFKPVISFPNATLDTYSAKMGFASTGVRILGSVLALLISVLANNPRWLFITLISRVFIELGDVVVGLILDGVTANSFALIALASAEIWTVWRLWKVIKINP</sequence>
<evidence type="ECO:0000313" key="2">
    <source>
        <dbReference type="EMBL" id="MDI9877355.1"/>
    </source>
</evidence>
<reference evidence="2 3" key="1">
    <citation type="submission" date="2023-05" db="EMBL/GenBank/DDBJ databases">
        <title>Novel species of genus Flectobacillus isolated from stream in China.</title>
        <authorList>
            <person name="Lu H."/>
        </authorList>
    </citation>
    <scope>NUCLEOTIDE SEQUENCE [LARGE SCALE GENOMIC DNA]</scope>
    <source>
        <strain evidence="2 3">LFS242W</strain>
    </source>
</reference>
<keyword evidence="1" id="KW-0472">Membrane</keyword>
<feature type="transmembrane region" description="Helical" evidence="1">
    <location>
        <begin position="12"/>
        <end position="32"/>
    </location>
</feature>
<dbReference type="RefSeq" id="WP_283383458.1">
    <property type="nucleotide sequence ID" value="NZ_JASHIE010000020.1"/>
</dbReference>
<proteinExistence type="predicted"/>
<gene>
    <name evidence="2" type="ORF">QM481_22635</name>
</gene>
<keyword evidence="1" id="KW-0812">Transmembrane</keyword>
<keyword evidence="3" id="KW-1185">Reference proteome</keyword>
<comment type="caution">
    <text evidence="2">The sequence shown here is derived from an EMBL/GenBank/DDBJ whole genome shotgun (WGS) entry which is preliminary data.</text>
</comment>